<keyword evidence="3" id="KW-1185">Reference proteome</keyword>
<dbReference type="EMBL" id="JBHTJI010000001">
    <property type="protein sequence ID" value="MFD0988881.1"/>
    <property type="molecule type" value="Genomic_DNA"/>
</dbReference>
<reference evidence="3" key="1">
    <citation type="journal article" date="2019" name="Int. J. Syst. Evol. Microbiol.">
        <title>The Global Catalogue of Microorganisms (GCM) 10K type strain sequencing project: providing services to taxonomists for standard genome sequencing and annotation.</title>
        <authorList>
            <consortium name="The Broad Institute Genomics Platform"/>
            <consortium name="The Broad Institute Genome Sequencing Center for Infectious Disease"/>
            <person name="Wu L."/>
            <person name="Ma J."/>
        </authorList>
    </citation>
    <scope>NUCLEOTIDE SEQUENCE [LARGE SCALE GENOMIC DNA]</scope>
    <source>
        <strain evidence="3">CCUG 62414</strain>
    </source>
</reference>
<protein>
    <recommendedName>
        <fullName evidence="4">DUF4190 domain-containing protein</fullName>
    </recommendedName>
</protein>
<keyword evidence="1" id="KW-1133">Transmembrane helix</keyword>
<evidence type="ECO:0000256" key="1">
    <source>
        <dbReference type="SAM" id="Phobius"/>
    </source>
</evidence>
<feature type="transmembrane region" description="Helical" evidence="1">
    <location>
        <begin position="12"/>
        <end position="31"/>
    </location>
</feature>
<keyword evidence="1" id="KW-0812">Transmembrane</keyword>
<gene>
    <name evidence="2" type="ORF">ACFQ1R_02125</name>
</gene>
<evidence type="ECO:0008006" key="4">
    <source>
        <dbReference type="Google" id="ProtNLM"/>
    </source>
</evidence>
<accession>A0ABW3JGD4</accession>
<dbReference type="RefSeq" id="WP_379924461.1">
    <property type="nucleotide sequence ID" value="NZ_JBHTJI010000001.1"/>
</dbReference>
<feature type="transmembrane region" description="Helical" evidence="1">
    <location>
        <begin position="75"/>
        <end position="97"/>
    </location>
</feature>
<feature type="transmembrane region" description="Helical" evidence="1">
    <location>
        <begin position="37"/>
        <end position="63"/>
    </location>
</feature>
<comment type="caution">
    <text evidence="2">The sequence shown here is derived from an EMBL/GenBank/DDBJ whole genome shotgun (WGS) entry which is preliminary data.</text>
</comment>
<evidence type="ECO:0000313" key="3">
    <source>
        <dbReference type="Proteomes" id="UP001597061"/>
    </source>
</evidence>
<organism evidence="2 3">
    <name type="scientific">Mariniflexile jejuense</name>
    <dbReference type="NCBI Taxonomy" id="1173582"/>
    <lineage>
        <taxon>Bacteria</taxon>
        <taxon>Pseudomonadati</taxon>
        <taxon>Bacteroidota</taxon>
        <taxon>Flavobacteriia</taxon>
        <taxon>Flavobacteriales</taxon>
        <taxon>Flavobacteriaceae</taxon>
        <taxon>Mariniflexile</taxon>
    </lineage>
</organism>
<proteinExistence type="predicted"/>
<keyword evidence="1" id="KW-0472">Membrane</keyword>
<evidence type="ECO:0000313" key="2">
    <source>
        <dbReference type="EMBL" id="MFD0988881.1"/>
    </source>
</evidence>
<name>A0ABW3JGD4_9FLAO</name>
<dbReference type="Proteomes" id="UP001597061">
    <property type="component" value="Unassembled WGS sequence"/>
</dbReference>
<sequence>MDNRNYYTNKSFKNSLIVSCLIVICLVAILLTRGSEYASSGLFVGLPILIAWILGFIGIIQIIKGRKEKKSLKLFAALIINGLILAFFMTIIISNIIDVACAFI</sequence>